<keyword evidence="7 13" id="KW-0812">Transmembrane</keyword>
<dbReference type="PANTHER" id="PTHR30433">
    <property type="entry name" value="CHEMOTAXIS PROTEIN MOTA"/>
    <property type="match status" value="1"/>
</dbReference>
<comment type="subcellular location">
    <subcellularLocation>
        <location evidence="1">Cell inner membrane</location>
        <topology evidence="1">Multi-pass membrane protein</topology>
    </subcellularLocation>
</comment>
<dbReference type="InterPro" id="IPR046786">
    <property type="entry name" value="MotA_N"/>
</dbReference>
<dbReference type="Pfam" id="PF01618">
    <property type="entry name" value="MotA_ExbB"/>
    <property type="match status" value="1"/>
</dbReference>
<sequence length="295" mass="31361">MFAIIGIVLVFGAVIGGFMMEKGHLAVLVQPAEVLIIVGAAVGTLLTANPLHILKQIIGALLGTIGSSKFGKVRYISSLTMMFELLNKVRRGGLLSIEGDIEKPEESEIFKKYPEFLKDHHVCHFVCDTMRMIVTGGVDPFDMDQMMELDMDVCHHGASAPITALSTVADALPGLGIVAAVLGVVITMGALSGPPEELGKKVAAALVGTFLGILLCYGVVGPLSSNMTKATEEEHTYVHMLRVLMLASMKGNAPQTVVEIARRSIPLHVRPTFEELEAACRGESAAPAATEKEAA</sequence>
<evidence type="ECO:0000256" key="6">
    <source>
        <dbReference type="ARBA" id="ARBA00022519"/>
    </source>
</evidence>
<dbReference type="GO" id="GO:0071978">
    <property type="term" value="P:bacterial-type flagellum-dependent swarming motility"/>
    <property type="evidence" value="ECO:0007669"/>
    <property type="project" value="InterPro"/>
</dbReference>
<evidence type="ECO:0000256" key="11">
    <source>
        <dbReference type="ARBA" id="ARBA00023065"/>
    </source>
</evidence>
<feature type="domain" description="MotA/TolQ/ExbB proton channel" evidence="14">
    <location>
        <begin position="126"/>
        <end position="233"/>
    </location>
</feature>
<dbReference type="InterPro" id="IPR022522">
    <property type="entry name" value="Flagellar_motor_stator_MotA"/>
</dbReference>
<dbReference type="GO" id="GO:0006935">
    <property type="term" value="P:chemotaxis"/>
    <property type="evidence" value="ECO:0007669"/>
    <property type="project" value="UniProtKB-KW"/>
</dbReference>
<evidence type="ECO:0000256" key="8">
    <source>
        <dbReference type="ARBA" id="ARBA00022779"/>
    </source>
</evidence>
<evidence type="ECO:0000256" key="9">
    <source>
        <dbReference type="ARBA" id="ARBA00022781"/>
    </source>
</evidence>
<dbReference type="Pfam" id="PF20560">
    <property type="entry name" value="MotA_N"/>
    <property type="match status" value="1"/>
</dbReference>
<accession>A0A2Z5G2W8</accession>
<dbReference type="InterPro" id="IPR000540">
    <property type="entry name" value="Flag_MotA_CS"/>
</dbReference>
<organism evidence="16 17">
    <name type="scientific">Acidisarcina polymorpha</name>
    <dbReference type="NCBI Taxonomy" id="2211140"/>
    <lineage>
        <taxon>Bacteria</taxon>
        <taxon>Pseudomonadati</taxon>
        <taxon>Acidobacteriota</taxon>
        <taxon>Terriglobia</taxon>
        <taxon>Terriglobales</taxon>
        <taxon>Acidobacteriaceae</taxon>
        <taxon>Acidisarcina</taxon>
    </lineage>
</organism>
<dbReference type="OrthoDB" id="9782603at2"/>
<keyword evidence="17" id="KW-1185">Reference proteome</keyword>
<evidence type="ECO:0000256" key="12">
    <source>
        <dbReference type="ARBA" id="ARBA00023136"/>
    </source>
</evidence>
<reference evidence="16 17" key="1">
    <citation type="journal article" date="2018" name="Front. Microbiol.">
        <title>Hydrolytic Capabilities as a Key to Environmental Success: Chitinolytic and Cellulolytic Acidobacteria From Acidic Sub-arctic Soils and Boreal Peatlands.</title>
        <authorList>
            <person name="Belova S.E."/>
            <person name="Ravin N.V."/>
            <person name="Pankratov T.A."/>
            <person name="Rakitin A.L."/>
            <person name="Ivanova A.A."/>
            <person name="Beletsky A.V."/>
            <person name="Mardanov A.V."/>
            <person name="Sinninghe Damste J.S."/>
            <person name="Dedysh S.N."/>
        </authorList>
    </citation>
    <scope>NUCLEOTIDE SEQUENCE [LARGE SCALE GENOMIC DNA]</scope>
    <source>
        <strain evidence="16 17">SBC82</strain>
    </source>
</reference>
<evidence type="ECO:0000256" key="3">
    <source>
        <dbReference type="ARBA" id="ARBA00022448"/>
    </source>
</evidence>
<feature type="domain" description="Motility protein A N-terminal" evidence="15">
    <location>
        <begin position="4"/>
        <end position="93"/>
    </location>
</feature>
<evidence type="ECO:0000256" key="10">
    <source>
        <dbReference type="ARBA" id="ARBA00022989"/>
    </source>
</evidence>
<proteinExistence type="inferred from homology"/>
<evidence type="ECO:0000256" key="4">
    <source>
        <dbReference type="ARBA" id="ARBA00022475"/>
    </source>
</evidence>
<dbReference type="EMBL" id="CP030840">
    <property type="protein sequence ID" value="AXC12876.1"/>
    <property type="molecule type" value="Genomic_DNA"/>
</dbReference>
<evidence type="ECO:0000259" key="14">
    <source>
        <dbReference type="Pfam" id="PF01618"/>
    </source>
</evidence>
<dbReference type="PANTHER" id="PTHR30433:SF4">
    <property type="entry name" value="MOTILITY PROTEIN A"/>
    <property type="match status" value="1"/>
</dbReference>
<gene>
    <name evidence="16" type="ORF">ACPOL_3591</name>
</gene>
<keyword evidence="5" id="KW-0145">Chemotaxis</keyword>
<keyword evidence="10 13" id="KW-1133">Transmembrane helix</keyword>
<keyword evidence="4" id="KW-1003">Cell membrane</keyword>
<dbReference type="GO" id="GO:1902600">
    <property type="term" value="P:proton transmembrane transport"/>
    <property type="evidence" value="ECO:0007669"/>
    <property type="project" value="UniProtKB-KW"/>
</dbReference>
<dbReference type="InterPro" id="IPR002898">
    <property type="entry name" value="MotA_ExbB_proton_chnl"/>
</dbReference>
<keyword evidence="16" id="KW-0969">Cilium</keyword>
<dbReference type="PROSITE" id="PS01307">
    <property type="entry name" value="MOTA"/>
    <property type="match status" value="1"/>
</dbReference>
<comment type="similarity">
    <text evidence="2">Belongs to the MotA family.</text>
</comment>
<keyword evidence="11" id="KW-0406">Ion transport</keyword>
<dbReference type="Proteomes" id="UP000253606">
    <property type="component" value="Chromosome"/>
</dbReference>
<dbReference type="RefSeq" id="WP_114210862.1">
    <property type="nucleotide sequence ID" value="NZ_CP030840.1"/>
</dbReference>
<dbReference type="KEGG" id="abas:ACPOL_3591"/>
<feature type="transmembrane region" description="Helical" evidence="13">
    <location>
        <begin position="26"/>
        <end position="48"/>
    </location>
</feature>
<keyword evidence="12 13" id="KW-0472">Membrane</keyword>
<keyword evidence="3" id="KW-0813">Transport</keyword>
<evidence type="ECO:0000256" key="1">
    <source>
        <dbReference type="ARBA" id="ARBA00004429"/>
    </source>
</evidence>
<dbReference type="AlphaFoldDB" id="A0A2Z5G2W8"/>
<keyword evidence="16" id="KW-0282">Flagellum</keyword>
<dbReference type="GO" id="GO:0005886">
    <property type="term" value="C:plasma membrane"/>
    <property type="evidence" value="ECO:0007669"/>
    <property type="project" value="UniProtKB-SubCell"/>
</dbReference>
<evidence type="ECO:0000256" key="2">
    <source>
        <dbReference type="ARBA" id="ARBA00008038"/>
    </source>
</evidence>
<feature type="transmembrane region" description="Helical" evidence="13">
    <location>
        <begin position="202"/>
        <end position="220"/>
    </location>
</feature>
<keyword evidence="16" id="KW-0966">Cell projection</keyword>
<keyword evidence="9" id="KW-0375">Hydrogen ion transport</keyword>
<evidence type="ECO:0000256" key="7">
    <source>
        <dbReference type="ARBA" id="ARBA00022692"/>
    </source>
</evidence>
<evidence type="ECO:0000313" key="17">
    <source>
        <dbReference type="Proteomes" id="UP000253606"/>
    </source>
</evidence>
<evidence type="ECO:0000259" key="15">
    <source>
        <dbReference type="Pfam" id="PF20560"/>
    </source>
</evidence>
<name>A0A2Z5G2W8_9BACT</name>
<evidence type="ECO:0000256" key="13">
    <source>
        <dbReference type="SAM" id="Phobius"/>
    </source>
</evidence>
<dbReference type="InterPro" id="IPR047055">
    <property type="entry name" value="MotA-like"/>
</dbReference>
<evidence type="ECO:0000313" key="16">
    <source>
        <dbReference type="EMBL" id="AXC12876.1"/>
    </source>
</evidence>
<keyword evidence="8" id="KW-0283">Flagellar rotation</keyword>
<keyword evidence="6" id="KW-0997">Cell inner membrane</keyword>
<evidence type="ECO:0000256" key="5">
    <source>
        <dbReference type="ARBA" id="ARBA00022500"/>
    </source>
</evidence>
<dbReference type="NCBIfam" id="TIGR03818">
    <property type="entry name" value="MotA1"/>
    <property type="match status" value="1"/>
</dbReference>
<feature type="transmembrane region" description="Helical" evidence="13">
    <location>
        <begin position="171"/>
        <end position="190"/>
    </location>
</feature>
<protein>
    <submittedName>
        <fullName evidence="16">Flagellar motor rotation protein MotA</fullName>
    </submittedName>
</protein>